<reference evidence="1" key="1">
    <citation type="submission" date="2022-12" db="EMBL/GenBank/DDBJ databases">
        <authorList>
            <person name="Petersen C."/>
        </authorList>
    </citation>
    <scope>NUCLEOTIDE SEQUENCE</scope>
    <source>
        <strain evidence="1">IBT 16125</strain>
    </source>
</reference>
<comment type="caution">
    <text evidence="1">The sequence shown here is derived from an EMBL/GenBank/DDBJ whole genome shotgun (WGS) entry which is preliminary data.</text>
</comment>
<dbReference type="GeneID" id="81595090"/>
<dbReference type="Proteomes" id="UP001213681">
    <property type="component" value="Unassembled WGS sequence"/>
</dbReference>
<dbReference type="EMBL" id="JAPVEA010000002">
    <property type="protein sequence ID" value="KAJ5459912.1"/>
    <property type="molecule type" value="Genomic_DNA"/>
</dbReference>
<protein>
    <recommendedName>
        <fullName evidence="3">Fungal N-terminal domain-containing protein</fullName>
    </recommendedName>
</protein>
<keyword evidence="2" id="KW-1185">Reference proteome</keyword>
<dbReference type="AlphaFoldDB" id="A0AAD6CB76"/>
<gene>
    <name evidence="1" type="ORF">N7458_001464</name>
</gene>
<organism evidence="1 2">
    <name type="scientific">Penicillium daleae</name>
    <dbReference type="NCBI Taxonomy" id="63821"/>
    <lineage>
        <taxon>Eukaryota</taxon>
        <taxon>Fungi</taxon>
        <taxon>Dikarya</taxon>
        <taxon>Ascomycota</taxon>
        <taxon>Pezizomycotina</taxon>
        <taxon>Eurotiomycetes</taxon>
        <taxon>Eurotiomycetidae</taxon>
        <taxon>Eurotiales</taxon>
        <taxon>Aspergillaceae</taxon>
        <taxon>Penicillium</taxon>
    </lineage>
</organism>
<sequence>MAEVIGIASGAITFAIVVAQFTKSIITINSYCSQIKDAPHDLRILLNELELFGFILTDIEEDLAKEEVACALAKNKHVTKSLGFCKQAAED</sequence>
<dbReference type="RefSeq" id="XP_056768954.1">
    <property type="nucleotide sequence ID" value="XM_056904847.1"/>
</dbReference>
<reference evidence="1" key="2">
    <citation type="journal article" date="2023" name="IMA Fungus">
        <title>Comparative genomic study of the Penicillium genus elucidates a diverse pangenome and 15 lateral gene transfer events.</title>
        <authorList>
            <person name="Petersen C."/>
            <person name="Sorensen T."/>
            <person name="Nielsen M.R."/>
            <person name="Sondergaard T.E."/>
            <person name="Sorensen J.L."/>
            <person name="Fitzpatrick D.A."/>
            <person name="Frisvad J.C."/>
            <person name="Nielsen K.L."/>
        </authorList>
    </citation>
    <scope>NUCLEOTIDE SEQUENCE</scope>
    <source>
        <strain evidence="1">IBT 16125</strain>
    </source>
</reference>
<evidence type="ECO:0000313" key="1">
    <source>
        <dbReference type="EMBL" id="KAJ5459912.1"/>
    </source>
</evidence>
<evidence type="ECO:0008006" key="3">
    <source>
        <dbReference type="Google" id="ProtNLM"/>
    </source>
</evidence>
<name>A0AAD6CB76_9EURO</name>
<evidence type="ECO:0000313" key="2">
    <source>
        <dbReference type="Proteomes" id="UP001213681"/>
    </source>
</evidence>
<accession>A0AAD6CB76</accession>
<proteinExistence type="predicted"/>